<keyword evidence="10 16" id="KW-0472">Membrane</keyword>
<feature type="signal peptide" evidence="16">
    <location>
        <begin position="1"/>
        <end position="24"/>
    </location>
</feature>
<comment type="domain">
    <text evidence="16">The WSXWS motif appears to be necessary for proper protein folding and thereby efficient intracellular transport and cell-surface receptor binding.</text>
</comment>
<dbReference type="Proteomes" id="UP000504628">
    <property type="component" value="Chromosome 3"/>
</dbReference>
<comment type="subcellular location">
    <subcellularLocation>
        <location evidence="1 16">Membrane</location>
        <topology evidence="1 16">Single-pass type I membrane protein</topology>
    </subcellularLocation>
</comment>
<dbReference type="AlphaFoldDB" id="A0A6J2MYU4"/>
<evidence type="ECO:0000313" key="19">
    <source>
        <dbReference type="EMBL" id="KAF6126568.1"/>
    </source>
</evidence>
<evidence type="ECO:0000256" key="16">
    <source>
        <dbReference type="RuleBase" id="RU365035"/>
    </source>
</evidence>
<dbReference type="GO" id="GO:0004925">
    <property type="term" value="F:prolactin receptor activity"/>
    <property type="evidence" value="ECO:0007669"/>
    <property type="project" value="TreeGrafter"/>
</dbReference>
<dbReference type="OrthoDB" id="8858139at2759"/>
<dbReference type="PANTHER" id="PTHR23036">
    <property type="entry name" value="CYTOKINE RECEPTOR"/>
    <property type="match status" value="1"/>
</dbReference>
<dbReference type="KEGG" id="pdic:114509172"/>
<evidence type="ECO:0000313" key="21">
    <source>
        <dbReference type="Proteomes" id="UP000664940"/>
    </source>
</evidence>
<evidence type="ECO:0000256" key="15">
    <source>
        <dbReference type="ARBA" id="ARBA00064803"/>
    </source>
</evidence>
<evidence type="ECO:0000256" key="3">
    <source>
        <dbReference type="ARBA" id="ARBA00019818"/>
    </source>
</evidence>
<dbReference type="PROSITE" id="PS50853">
    <property type="entry name" value="FN3"/>
    <property type="match status" value="2"/>
</dbReference>
<dbReference type="InterPro" id="IPR050379">
    <property type="entry name" value="Type-I_Cytokine_Rcpt"/>
</dbReference>
<dbReference type="InterPro" id="IPR015152">
    <property type="entry name" value="Growth/epo_recpt_lig-bind"/>
</dbReference>
<dbReference type="Proteomes" id="UP000664940">
    <property type="component" value="Unassembled WGS sequence"/>
</dbReference>
<comment type="function">
    <text evidence="14 16">This is a receptor for the anterior pituitary hormone prolactin.</text>
</comment>
<keyword evidence="5 16" id="KW-0479">Metal-binding</keyword>
<evidence type="ECO:0000256" key="4">
    <source>
        <dbReference type="ARBA" id="ARBA00022692"/>
    </source>
</evidence>
<dbReference type="PROSITE" id="PS01352">
    <property type="entry name" value="HEMATOPO_REC_L_F1"/>
    <property type="match status" value="1"/>
</dbReference>
<feature type="chain" id="PRO_5044518419" description="Prolactin receptor" evidence="16">
    <location>
        <begin position="25"/>
        <end position="619"/>
    </location>
</feature>
<keyword evidence="9 16" id="KW-1133">Transmembrane helix</keyword>
<dbReference type="EMBL" id="JABVXQ010000002">
    <property type="protein sequence ID" value="KAF6126568.1"/>
    <property type="molecule type" value="Genomic_DNA"/>
</dbReference>
<evidence type="ECO:0000256" key="17">
    <source>
        <dbReference type="SAM" id="MobiDB-lite"/>
    </source>
</evidence>
<sequence>MKHQVASTLIPILLLFLSIDLLKGQSPPGKPEITKCRSTEKETFSCWWKPGPDGGLPTNYTLTYHKEKDSVIYECPDYKTSGPNSCFFNRKFTSIWTVYVITVNATNQMGSSISNPYYVDVAYVVEPEPPLNLTLKIKYPENQKPYLWIKWSSPSLIDIRSGWLTLQYEIRLKPEKAAEWETHFAGQQTQFKIFSLYPGEKYLVQVRCKPDHGFWSKWGPENFIQIPNDVANTDTTVWIFVAVLSVVVCLIMVWAVALKGYSMMTCILPPVPGPKIKGFDTHLLEKGKSEELLSALGCQDFPSDCEDLLVELLEVVDSESQQLMSASSKEHLDQSMTKSKHPAPNRDSGLGSCDSSSLLSEKYKEPQENPPAFHTPEGIKKPESSETNGTHAWVPQNLGLGSQIPYSYASGPPSSTRPSPQLPSLQDAMASYHNIADVCKLAMGTPGALATSLDNTEHRALQPLETTETAGEKKAAEQSEVESTHSEADPDTPPQLVPFISEKPLDYVAIHKITKDGALSLLPKKENSNQTEKSGALAPSQEYTKVSRVVGDRILVLVQDLRAPNPASFEELVEEPPPSLQENQGEKDVASYARVPSSFGLQLAGSEYLDPVCLKHSFQ</sequence>
<dbReference type="SUPFAM" id="SSF49265">
    <property type="entry name" value="Fibronectin type III"/>
    <property type="match status" value="2"/>
</dbReference>
<comment type="domain">
    <text evidence="16">The box 1 motif is required for JAK interaction and/or activation.</text>
</comment>
<keyword evidence="6 16" id="KW-0732">Signal</keyword>
<feature type="compositionally biased region" description="Basic and acidic residues" evidence="17">
    <location>
        <begin position="470"/>
        <end position="488"/>
    </location>
</feature>
<keyword evidence="11 16" id="KW-1015">Disulfide bond</keyword>
<feature type="region of interest" description="Disordered" evidence="17">
    <location>
        <begin position="463"/>
        <end position="498"/>
    </location>
</feature>
<dbReference type="RefSeq" id="XP_028383133.1">
    <property type="nucleotide sequence ID" value="XM_028527332.2"/>
</dbReference>
<proteinExistence type="inferred from homology"/>
<protein>
    <recommendedName>
        <fullName evidence="3 16">Prolactin receptor</fullName>
        <shortName evidence="16">PRL-R</shortName>
    </recommendedName>
</protein>
<feature type="domain" description="Fibronectin type-III" evidence="18">
    <location>
        <begin position="129"/>
        <end position="229"/>
    </location>
</feature>
<organism evidence="20 22">
    <name type="scientific">Phyllostomus discolor</name>
    <name type="common">pale spear-nosed bat</name>
    <dbReference type="NCBI Taxonomy" id="89673"/>
    <lineage>
        <taxon>Eukaryota</taxon>
        <taxon>Metazoa</taxon>
        <taxon>Chordata</taxon>
        <taxon>Craniata</taxon>
        <taxon>Vertebrata</taxon>
        <taxon>Euteleostomi</taxon>
        <taxon>Mammalia</taxon>
        <taxon>Eutheria</taxon>
        <taxon>Laurasiatheria</taxon>
        <taxon>Chiroptera</taxon>
        <taxon>Yangochiroptera</taxon>
        <taxon>Phyllostomidae</taxon>
        <taxon>Phyllostominae</taxon>
        <taxon>Phyllostomus</taxon>
    </lineage>
</organism>
<keyword evidence="4 16" id="KW-0812">Transmembrane</keyword>
<dbReference type="PANTHER" id="PTHR23036:SF86">
    <property type="entry name" value="PROLACTIN RECEPTOR"/>
    <property type="match status" value="1"/>
</dbReference>
<dbReference type="GO" id="GO:0043235">
    <property type="term" value="C:receptor complex"/>
    <property type="evidence" value="ECO:0007669"/>
    <property type="project" value="TreeGrafter"/>
</dbReference>
<dbReference type="InterPro" id="IPR003528">
    <property type="entry name" value="Long_hematopoietin_rcpt_CS"/>
</dbReference>
<evidence type="ECO:0000256" key="6">
    <source>
        <dbReference type="ARBA" id="ARBA00022729"/>
    </source>
</evidence>
<dbReference type="GO" id="GO:0017046">
    <property type="term" value="F:peptide hormone binding"/>
    <property type="evidence" value="ECO:0007669"/>
    <property type="project" value="TreeGrafter"/>
</dbReference>
<feature type="region of interest" description="Disordered" evidence="17">
    <location>
        <begin position="323"/>
        <end position="424"/>
    </location>
</feature>
<gene>
    <name evidence="16 22" type="primary">PRLR</name>
    <name evidence="19" type="ORF">HJG60_015573</name>
</gene>
<feature type="compositionally biased region" description="Polar residues" evidence="17">
    <location>
        <begin position="412"/>
        <end position="424"/>
    </location>
</feature>
<evidence type="ECO:0000256" key="2">
    <source>
        <dbReference type="ARBA" id="ARBA00007885"/>
    </source>
</evidence>
<evidence type="ECO:0000313" key="20">
    <source>
        <dbReference type="Proteomes" id="UP000504628"/>
    </source>
</evidence>
<comment type="similarity">
    <text evidence="2 16">Belongs to the type I cytokine receptor family. Type 1 subfamily.</text>
</comment>
<dbReference type="InterPro" id="IPR036116">
    <property type="entry name" value="FN3_sf"/>
</dbReference>
<reference evidence="22" key="2">
    <citation type="submission" date="2025-04" db="UniProtKB">
        <authorList>
            <consortium name="RefSeq"/>
        </authorList>
    </citation>
    <scope>IDENTIFICATION</scope>
    <source>
        <tissue evidence="22">Muscle</tissue>
    </source>
</reference>
<evidence type="ECO:0000256" key="5">
    <source>
        <dbReference type="ARBA" id="ARBA00022723"/>
    </source>
</evidence>
<keyword evidence="20" id="KW-1185">Reference proteome</keyword>
<evidence type="ECO:0000256" key="10">
    <source>
        <dbReference type="ARBA" id="ARBA00023136"/>
    </source>
</evidence>
<dbReference type="InterPro" id="IPR013783">
    <property type="entry name" value="Ig-like_fold"/>
</dbReference>
<accession>A0A6J2MYU4</accession>
<dbReference type="CTD" id="5618"/>
<evidence type="ECO:0000256" key="11">
    <source>
        <dbReference type="ARBA" id="ARBA00023157"/>
    </source>
</evidence>
<evidence type="ECO:0000256" key="8">
    <source>
        <dbReference type="ARBA" id="ARBA00022833"/>
    </source>
</evidence>
<reference evidence="19 21" key="1">
    <citation type="journal article" date="2020" name="Nature">
        <title>Six reference-quality genomes reveal evolution of bat adaptations.</title>
        <authorList>
            <person name="Jebb D."/>
            <person name="Huang Z."/>
            <person name="Pippel M."/>
            <person name="Hughes G.M."/>
            <person name="Lavrichenko K."/>
            <person name="Devanna P."/>
            <person name="Winkler S."/>
            <person name="Jermiin L.S."/>
            <person name="Skirmuntt E.C."/>
            <person name="Katzourakis A."/>
            <person name="Burkitt-Gray L."/>
            <person name="Ray D.A."/>
            <person name="Sullivan K.A.M."/>
            <person name="Roscito J.G."/>
            <person name="Kirilenko B.M."/>
            <person name="Davalos L.M."/>
            <person name="Corthals A.P."/>
            <person name="Power M.L."/>
            <person name="Jones G."/>
            <person name="Ransome R.D."/>
            <person name="Dechmann D.K.N."/>
            <person name="Locatelli A.G."/>
            <person name="Puechmaille S.J."/>
            <person name="Fedrigo O."/>
            <person name="Jarvis E.D."/>
            <person name="Hiller M."/>
            <person name="Vernes S.C."/>
            <person name="Myers E.W."/>
            <person name="Teeling E.C."/>
        </authorList>
    </citation>
    <scope>NUCLEOTIDE SEQUENCE [LARGE SCALE GENOMIC DNA]</scope>
    <source>
        <strain evidence="19">Bat1K_MPI-CBG_1</strain>
    </source>
</reference>
<dbReference type="GO" id="GO:0009897">
    <property type="term" value="C:external side of plasma membrane"/>
    <property type="evidence" value="ECO:0007669"/>
    <property type="project" value="TreeGrafter"/>
</dbReference>
<keyword evidence="13" id="KW-0325">Glycoprotein</keyword>
<dbReference type="InterPro" id="IPR003961">
    <property type="entry name" value="FN3_dom"/>
</dbReference>
<feature type="compositionally biased region" description="Low complexity" evidence="17">
    <location>
        <begin position="347"/>
        <end position="360"/>
    </location>
</feature>
<dbReference type="GO" id="GO:0019955">
    <property type="term" value="F:cytokine binding"/>
    <property type="evidence" value="ECO:0007669"/>
    <property type="project" value="TreeGrafter"/>
</dbReference>
<dbReference type="GeneID" id="114509172"/>
<keyword evidence="8 16" id="KW-0862">Zinc</keyword>
<evidence type="ECO:0000256" key="13">
    <source>
        <dbReference type="ARBA" id="ARBA00023180"/>
    </source>
</evidence>
<dbReference type="Gene3D" id="2.60.40.10">
    <property type="entry name" value="Immunoglobulins"/>
    <property type="match status" value="2"/>
</dbReference>
<keyword evidence="7" id="KW-0677">Repeat</keyword>
<dbReference type="GO" id="GO:0046872">
    <property type="term" value="F:metal ion binding"/>
    <property type="evidence" value="ECO:0007669"/>
    <property type="project" value="UniProtKB-KW"/>
</dbReference>
<dbReference type="GO" id="GO:0008284">
    <property type="term" value="P:positive regulation of cell population proliferation"/>
    <property type="evidence" value="ECO:0007669"/>
    <property type="project" value="TreeGrafter"/>
</dbReference>
<evidence type="ECO:0000256" key="9">
    <source>
        <dbReference type="ARBA" id="ARBA00022989"/>
    </source>
</evidence>
<dbReference type="FunFam" id="2.60.40.10:FF:000287">
    <property type="entry name" value="Prolactin receptor"/>
    <property type="match status" value="1"/>
</dbReference>
<evidence type="ECO:0000256" key="1">
    <source>
        <dbReference type="ARBA" id="ARBA00004479"/>
    </source>
</evidence>
<evidence type="ECO:0000259" key="18">
    <source>
        <dbReference type="PROSITE" id="PS50853"/>
    </source>
</evidence>
<keyword evidence="12 16" id="KW-0675">Receptor</keyword>
<evidence type="ECO:0000256" key="14">
    <source>
        <dbReference type="ARBA" id="ARBA00053754"/>
    </source>
</evidence>
<dbReference type="CDD" id="cd00063">
    <property type="entry name" value="FN3"/>
    <property type="match status" value="2"/>
</dbReference>
<comment type="subunit">
    <text evidence="15 16">Interacts with SMARCA1. Interacts with NEK3 and VAV2 and this interaction is prolactin-dependent.</text>
</comment>
<evidence type="ECO:0000313" key="22">
    <source>
        <dbReference type="RefSeq" id="XP_028383133.1"/>
    </source>
</evidence>
<evidence type="ECO:0000256" key="7">
    <source>
        <dbReference type="ARBA" id="ARBA00022737"/>
    </source>
</evidence>
<feature type="domain" description="Fibronectin type-III" evidence="18">
    <location>
        <begin position="27"/>
        <end position="127"/>
    </location>
</feature>
<dbReference type="FunFam" id="2.60.40.10:FF:000358">
    <property type="entry name" value="Prolactin receptor"/>
    <property type="match status" value="1"/>
</dbReference>
<name>A0A6J2MYU4_9CHIR</name>
<dbReference type="SMART" id="SM00060">
    <property type="entry name" value="FN3"/>
    <property type="match status" value="2"/>
</dbReference>
<feature type="transmembrane region" description="Helical" evidence="16">
    <location>
        <begin position="237"/>
        <end position="258"/>
    </location>
</feature>
<evidence type="ECO:0000256" key="12">
    <source>
        <dbReference type="ARBA" id="ARBA00023170"/>
    </source>
</evidence>
<dbReference type="Pfam" id="PF09067">
    <property type="entry name" value="EpoR_lig-bind"/>
    <property type="match status" value="1"/>
</dbReference>